<name>A0A2B7Y3N0_9EURO</name>
<protein>
    <submittedName>
        <fullName evidence="3">Uncharacterized protein</fullName>
    </submittedName>
</protein>
<dbReference type="EMBL" id="PDNB01000023">
    <property type="protein sequence ID" value="PGH15651.1"/>
    <property type="molecule type" value="Genomic_DNA"/>
</dbReference>
<feature type="transmembrane region" description="Helical" evidence="2">
    <location>
        <begin position="26"/>
        <end position="50"/>
    </location>
</feature>
<organism evidence="3 4">
    <name type="scientific">Helicocarpus griseus UAMH5409</name>
    <dbReference type="NCBI Taxonomy" id="1447875"/>
    <lineage>
        <taxon>Eukaryota</taxon>
        <taxon>Fungi</taxon>
        <taxon>Dikarya</taxon>
        <taxon>Ascomycota</taxon>
        <taxon>Pezizomycotina</taxon>
        <taxon>Eurotiomycetes</taxon>
        <taxon>Eurotiomycetidae</taxon>
        <taxon>Onygenales</taxon>
        <taxon>Ajellomycetaceae</taxon>
        <taxon>Helicocarpus</taxon>
    </lineage>
</organism>
<evidence type="ECO:0000256" key="2">
    <source>
        <dbReference type="SAM" id="Phobius"/>
    </source>
</evidence>
<accession>A0A2B7Y3N0</accession>
<comment type="caution">
    <text evidence="3">The sequence shown here is derived from an EMBL/GenBank/DDBJ whole genome shotgun (WGS) entry which is preliminary data.</text>
</comment>
<dbReference type="Proteomes" id="UP000223968">
    <property type="component" value="Unassembled WGS sequence"/>
</dbReference>
<gene>
    <name evidence="3" type="ORF">AJ79_02245</name>
</gene>
<evidence type="ECO:0000256" key="1">
    <source>
        <dbReference type="SAM" id="MobiDB-lite"/>
    </source>
</evidence>
<keyword evidence="2" id="KW-0472">Membrane</keyword>
<keyword evidence="2" id="KW-1133">Transmembrane helix</keyword>
<dbReference type="OrthoDB" id="5357734at2759"/>
<dbReference type="PANTHER" id="PTHR37576">
    <property type="entry name" value="DEFECT AT LOW TEMPERATURE PROTEIN 1"/>
    <property type="match status" value="1"/>
</dbReference>
<sequence length="162" mass="17766">MNGTVRTHKTVTVVQTNSTLVFQSRYSYLAGALVVMLLAFLAVSTTYYGWWQLVRNMTLSPIEVARAFNAALLRGTPSNMQVSILLAEVGKTRVRYGEIFEEDIKDGDGVKTGNNIGDGEHDQGARAGMMESNGLSPDGQKECWLGFDKADSVQPPEKGKIY</sequence>
<evidence type="ECO:0000313" key="4">
    <source>
        <dbReference type="Proteomes" id="UP000223968"/>
    </source>
</evidence>
<keyword evidence="4" id="KW-1185">Reference proteome</keyword>
<dbReference type="AlphaFoldDB" id="A0A2B7Y3N0"/>
<feature type="region of interest" description="Disordered" evidence="1">
    <location>
        <begin position="110"/>
        <end position="143"/>
    </location>
</feature>
<dbReference type="PANTHER" id="PTHR37576:SF2">
    <property type="entry name" value="DEFECT AT LOW TEMPERATURE PROTEIN 1"/>
    <property type="match status" value="1"/>
</dbReference>
<reference evidence="3 4" key="1">
    <citation type="submission" date="2017-10" db="EMBL/GenBank/DDBJ databases">
        <title>Comparative genomics in systemic dimorphic fungi from Ajellomycetaceae.</title>
        <authorList>
            <person name="Munoz J.F."/>
            <person name="Mcewen J.G."/>
            <person name="Clay O.K."/>
            <person name="Cuomo C.A."/>
        </authorList>
    </citation>
    <scope>NUCLEOTIDE SEQUENCE [LARGE SCALE GENOMIC DNA]</scope>
    <source>
        <strain evidence="3 4">UAMH5409</strain>
    </source>
</reference>
<proteinExistence type="predicted"/>
<evidence type="ECO:0000313" key="3">
    <source>
        <dbReference type="EMBL" id="PGH15651.1"/>
    </source>
</evidence>
<dbReference type="STRING" id="1447875.A0A2B7Y3N0"/>
<keyword evidence="2" id="KW-0812">Transmembrane</keyword>